<feature type="domain" description="VTT" evidence="8">
    <location>
        <begin position="9"/>
        <end position="128"/>
    </location>
</feature>
<evidence type="ECO:0000256" key="2">
    <source>
        <dbReference type="ARBA" id="ARBA00010792"/>
    </source>
</evidence>
<keyword evidence="6" id="KW-0472">Membrane</keyword>
<dbReference type="InterPro" id="IPR032816">
    <property type="entry name" value="VTT_dom"/>
</dbReference>
<dbReference type="Proteomes" id="UP001589795">
    <property type="component" value="Unassembled WGS sequence"/>
</dbReference>
<keyword evidence="5" id="KW-1133">Transmembrane helix</keyword>
<dbReference type="InterPro" id="IPR032818">
    <property type="entry name" value="DedA-like"/>
</dbReference>
<organism evidence="9 10">
    <name type="scientific">Paracoccus rhizosphaerae</name>
    <dbReference type="NCBI Taxonomy" id="1133347"/>
    <lineage>
        <taxon>Bacteria</taxon>
        <taxon>Pseudomonadati</taxon>
        <taxon>Pseudomonadota</taxon>
        <taxon>Alphaproteobacteria</taxon>
        <taxon>Rhodobacterales</taxon>
        <taxon>Paracoccaceae</taxon>
        <taxon>Paracoccus</taxon>
    </lineage>
</organism>
<sequence length="170" mass="17855">MAAGTVGVSVLLISAGALTGTGHLQLVEMATAAVVGAPMGDILAFLLARRLHPWLARPGRRGAVLARAQALVARRGASGVFLSRWLITPLGPASNYVAGAAGLSLPRFMAASVPGKAIWVAVHFTFGHRGGVAAFAEPKRRHRRRWPWLRRLVSVFGRCSSGGNSAAVPY</sequence>
<dbReference type="EMBL" id="JBHLWQ010000066">
    <property type="protein sequence ID" value="MFC0200276.1"/>
    <property type="molecule type" value="Genomic_DNA"/>
</dbReference>
<evidence type="ECO:0000256" key="5">
    <source>
        <dbReference type="ARBA" id="ARBA00022989"/>
    </source>
</evidence>
<evidence type="ECO:0000313" key="10">
    <source>
        <dbReference type="Proteomes" id="UP001589795"/>
    </source>
</evidence>
<comment type="caution">
    <text evidence="9">The sequence shown here is derived from an EMBL/GenBank/DDBJ whole genome shotgun (WGS) entry which is preliminary data.</text>
</comment>
<dbReference type="PANTHER" id="PTHR30353">
    <property type="entry name" value="INNER MEMBRANE PROTEIN DEDA-RELATED"/>
    <property type="match status" value="1"/>
</dbReference>
<evidence type="ECO:0000259" key="8">
    <source>
        <dbReference type="Pfam" id="PF09335"/>
    </source>
</evidence>
<gene>
    <name evidence="9" type="ORF">ACFFIZ_08050</name>
</gene>
<comment type="similarity">
    <text evidence="2 7">Belongs to the DedA family.</text>
</comment>
<keyword evidence="10" id="KW-1185">Reference proteome</keyword>
<reference evidence="9 10" key="1">
    <citation type="submission" date="2024-09" db="EMBL/GenBank/DDBJ databases">
        <authorList>
            <person name="Sun Q."/>
            <person name="Mori K."/>
        </authorList>
    </citation>
    <scope>NUCLEOTIDE SEQUENCE [LARGE SCALE GENOMIC DNA]</scope>
    <source>
        <strain evidence="9 10">CCM 7904</strain>
    </source>
</reference>
<dbReference type="Pfam" id="PF09335">
    <property type="entry name" value="VTT_dom"/>
    <property type="match status" value="1"/>
</dbReference>
<evidence type="ECO:0000256" key="3">
    <source>
        <dbReference type="ARBA" id="ARBA00022475"/>
    </source>
</evidence>
<keyword evidence="4" id="KW-0812">Transmembrane</keyword>
<dbReference type="PANTHER" id="PTHR30353:SF15">
    <property type="entry name" value="INNER MEMBRANE PROTEIN YABI"/>
    <property type="match status" value="1"/>
</dbReference>
<evidence type="ECO:0000256" key="6">
    <source>
        <dbReference type="ARBA" id="ARBA00023136"/>
    </source>
</evidence>
<proteinExistence type="inferred from homology"/>
<accession>A0ABV6CJX4</accession>
<protein>
    <submittedName>
        <fullName evidence="9">DedA family protein</fullName>
    </submittedName>
</protein>
<evidence type="ECO:0000256" key="4">
    <source>
        <dbReference type="ARBA" id="ARBA00022692"/>
    </source>
</evidence>
<evidence type="ECO:0000256" key="7">
    <source>
        <dbReference type="RuleBase" id="RU367016"/>
    </source>
</evidence>
<dbReference type="RefSeq" id="WP_265506228.1">
    <property type="nucleotide sequence ID" value="NZ_JAOTBE010000009.1"/>
</dbReference>
<keyword evidence="3 7" id="KW-1003">Cell membrane</keyword>
<comment type="subcellular location">
    <subcellularLocation>
        <location evidence="1 7">Cell membrane</location>
        <topology evidence="1 7">Multi-pass membrane protein</topology>
    </subcellularLocation>
</comment>
<evidence type="ECO:0000256" key="1">
    <source>
        <dbReference type="ARBA" id="ARBA00004651"/>
    </source>
</evidence>
<name>A0ABV6CJX4_9RHOB</name>
<evidence type="ECO:0000313" key="9">
    <source>
        <dbReference type="EMBL" id="MFC0200276.1"/>
    </source>
</evidence>